<proteinExistence type="inferred from homology"/>
<dbReference type="InterPro" id="IPR042100">
    <property type="entry name" value="Bug_dom1"/>
</dbReference>
<gene>
    <name evidence="2" type="ORF">MA20_32580</name>
</gene>
<accession>A0A0A3XQP3</accession>
<dbReference type="AlphaFoldDB" id="A0A0A3XQP3"/>
<protein>
    <recommendedName>
        <fullName evidence="4">Tripartite tricarboxylate transporter substrate binding protein BugD</fullName>
    </recommendedName>
</protein>
<dbReference type="EMBL" id="JRPN01000025">
    <property type="protein sequence ID" value="KGT75574.1"/>
    <property type="molecule type" value="Genomic_DNA"/>
</dbReference>
<reference evidence="2 3" key="1">
    <citation type="submission" date="2014-09" db="EMBL/GenBank/DDBJ databases">
        <title>Draft genome of Bradyrhizobium japonicum Is-34.</title>
        <authorList>
            <person name="Tsurumaru H."/>
            <person name="Yamakawa T."/>
            <person name="Hashimoto S."/>
            <person name="Okizaki K."/>
            <person name="Kanesaki Y."/>
            <person name="Yoshikawa H."/>
            <person name="Yajima S."/>
        </authorList>
    </citation>
    <scope>NUCLEOTIDE SEQUENCE [LARGE SCALE GENOMIC DNA]</scope>
    <source>
        <strain evidence="2 3">Is-34</strain>
    </source>
</reference>
<dbReference type="Gene3D" id="3.40.190.10">
    <property type="entry name" value="Periplasmic binding protein-like II"/>
    <property type="match status" value="1"/>
</dbReference>
<dbReference type="SUPFAM" id="SSF53850">
    <property type="entry name" value="Periplasmic binding protein-like II"/>
    <property type="match status" value="1"/>
</dbReference>
<comment type="caution">
    <text evidence="2">The sequence shown here is derived from an EMBL/GenBank/DDBJ whole genome shotgun (WGS) entry which is preliminary data.</text>
</comment>
<dbReference type="PIRSF" id="PIRSF017082">
    <property type="entry name" value="YflP"/>
    <property type="match status" value="1"/>
</dbReference>
<dbReference type="Gene3D" id="3.40.190.150">
    <property type="entry name" value="Bordetella uptake gene, domain 1"/>
    <property type="match status" value="1"/>
</dbReference>
<sequence>MPSALVSLCLVVEAAAAQSYPSRPITMIVPYAAGGPTDTVARVVADAMGRDLGQRVIVENVAGAGGTIGTTRAAGSDPGGYTLLLNHIGMATAPTLYPGSIDPLASFEFVGLVADVPMTIVARRSFPPNSLKELIDYTAEQGEKITYAHAGAGTASHICGVLFASETGARPITIPYKGTGPAMIDLLGGQVDFMCDQTTNTTNQIQSGEIKAYAVTTSRRIPALSNVPTVTEAGLAKMELTVWHGIYAPRGTPPEVTQRLTSALKTALLASAVVERFRQLSALPVRAENASPDALKAKLTAEIQRWKPMLDKEAAR</sequence>
<evidence type="ECO:0000313" key="2">
    <source>
        <dbReference type="EMBL" id="KGT75574.1"/>
    </source>
</evidence>
<organism evidence="2 3">
    <name type="scientific">Bradyrhizobium japonicum</name>
    <dbReference type="NCBI Taxonomy" id="375"/>
    <lineage>
        <taxon>Bacteria</taxon>
        <taxon>Pseudomonadati</taxon>
        <taxon>Pseudomonadota</taxon>
        <taxon>Alphaproteobacteria</taxon>
        <taxon>Hyphomicrobiales</taxon>
        <taxon>Nitrobacteraceae</taxon>
        <taxon>Bradyrhizobium</taxon>
    </lineage>
</organism>
<dbReference type="Pfam" id="PF03401">
    <property type="entry name" value="TctC"/>
    <property type="match status" value="1"/>
</dbReference>
<dbReference type="InterPro" id="IPR005064">
    <property type="entry name" value="BUG"/>
</dbReference>
<evidence type="ECO:0008006" key="4">
    <source>
        <dbReference type="Google" id="ProtNLM"/>
    </source>
</evidence>
<dbReference type="Proteomes" id="UP000030377">
    <property type="component" value="Unassembled WGS sequence"/>
</dbReference>
<dbReference type="PANTHER" id="PTHR42928:SF5">
    <property type="entry name" value="BLR1237 PROTEIN"/>
    <property type="match status" value="1"/>
</dbReference>
<comment type="similarity">
    <text evidence="1">Belongs to the UPF0065 (bug) family.</text>
</comment>
<dbReference type="PANTHER" id="PTHR42928">
    <property type="entry name" value="TRICARBOXYLATE-BINDING PROTEIN"/>
    <property type="match status" value="1"/>
</dbReference>
<dbReference type="RefSeq" id="WP_041958776.1">
    <property type="nucleotide sequence ID" value="NZ_CP081350.1"/>
</dbReference>
<evidence type="ECO:0000256" key="1">
    <source>
        <dbReference type="ARBA" id="ARBA00006987"/>
    </source>
</evidence>
<name>A0A0A3XQP3_BRAJP</name>
<evidence type="ECO:0000313" key="3">
    <source>
        <dbReference type="Proteomes" id="UP000030377"/>
    </source>
</evidence>